<dbReference type="SMART" id="SM01027">
    <property type="entry name" value="Beta-Casp"/>
    <property type="match status" value="1"/>
</dbReference>
<dbReference type="Pfam" id="PF10996">
    <property type="entry name" value="Beta-Casp"/>
    <property type="match status" value="1"/>
</dbReference>
<keyword evidence="5" id="KW-1185">Reference proteome</keyword>
<feature type="domain" description="Metallo-beta-lactamase" evidence="2">
    <location>
        <begin position="13"/>
        <end position="212"/>
    </location>
</feature>
<evidence type="ECO:0000259" key="3">
    <source>
        <dbReference type="SMART" id="SM01027"/>
    </source>
</evidence>
<dbReference type="PANTHER" id="PTHR11203">
    <property type="entry name" value="CLEAVAGE AND POLYADENYLATION SPECIFICITY FACTOR FAMILY MEMBER"/>
    <property type="match status" value="1"/>
</dbReference>
<dbReference type="InterPro" id="IPR050698">
    <property type="entry name" value="MBL"/>
</dbReference>
<evidence type="ECO:0000313" key="5">
    <source>
        <dbReference type="Proteomes" id="UP000219374"/>
    </source>
</evidence>
<dbReference type="OrthoDB" id="9803916at2"/>
<dbReference type="PANTHER" id="PTHR11203:SF37">
    <property type="entry name" value="INTEGRATOR COMPLEX SUBUNIT 11"/>
    <property type="match status" value="1"/>
</dbReference>
<dbReference type="GO" id="GO:0016787">
    <property type="term" value="F:hydrolase activity"/>
    <property type="evidence" value="ECO:0007669"/>
    <property type="project" value="UniProtKB-KW"/>
</dbReference>
<protein>
    <submittedName>
        <fullName evidence="4">Metallo-beta-lactamase family protein</fullName>
    </submittedName>
</protein>
<dbReference type="SUPFAM" id="SSF56281">
    <property type="entry name" value="Metallo-hydrolase/oxidoreductase"/>
    <property type="match status" value="1"/>
</dbReference>
<feature type="domain" description="Beta-Casp" evidence="3">
    <location>
        <begin position="248"/>
        <end position="373"/>
    </location>
</feature>
<dbReference type="GO" id="GO:0004521">
    <property type="term" value="F:RNA endonuclease activity"/>
    <property type="evidence" value="ECO:0007669"/>
    <property type="project" value="TreeGrafter"/>
</dbReference>
<name>A0A286D704_9GAMM</name>
<keyword evidence="1" id="KW-0378">Hydrolase</keyword>
<dbReference type="InterPro" id="IPR001279">
    <property type="entry name" value="Metallo-B-lactamas"/>
</dbReference>
<dbReference type="Proteomes" id="UP000219374">
    <property type="component" value="Unassembled WGS sequence"/>
</dbReference>
<evidence type="ECO:0000313" key="4">
    <source>
        <dbReference type="EMBL" id="SOD54441.1"/>
    </source>
</evidence>
<dbReference type="InterPro" id="IPR036866">
    <property type="entry name" value="RibonucZ/Hydroxyglut_hydro"/>
</dbReference>
<evidence type="ECO:0000256" key="1">
    <source>
        <dbReference type="ARBA" id="ARBA00022801"/>
    </source>
</evidence>
<proteinExistence type="predicted"/>
<dbReference type="RefSeq" id="WP_097121690.1">
    <property type="nucleotide sequence ID" value="NZ_OCND01000004.1"/>
</dbReference>
<dbReference type="CDD" id="cd16295">
    <property type="entry name" value="TTHA0252-CPSF-like_MBL-fold"/>
    <property type="match status" value="1"/>
</dbReference>
<accession>A0A286D704</accession>
<evidence type="ECO:0000259" key="2">
    <source>
        <dbReference type="SMART" id="SM00849"/>
    </source>
</evidence>
<dbReference type="Gene3D" id="3.60.15.10">
    <property type="entry name" value="Ribonuclease Z/Hydroxyacylglutathione hydrolase-like"/>
    <property type="match status" value="1"/>
</dbReference>
<dbReference type="InterPro" id="IPR011108">
    <property type="entry name" value="RMMBL"/>
</dbReference>
<dbReference type="AlphaFoldDB" id="A0A286D704"/>
<dbReference type="Pfam" id="PF07521">
    <property type="entry name" value="RMMBL"/>
    <property type="match status" value="1"/>
</dbReference>
<dbReference type="SMART" id="SM00849">
    <property type="entry name" value="Lactamase_B"/>
    <property type="match status" value="1"/>
</dbReference>
<reference evidence="4 5" key="1">
    <citation type="submission" date="2017-09" db="EMBL/GenBank/DDBJ databases">
        <authorList>
            <person name="Ehlers B."/>
            <person name="Leendertz F.H."/>
        </authorList>
    </citation>
    <scope>NUCLEOTIDE SEQUENCE [LARGE SCALE GENOMIC DNA]</scope>
    <source>
        <strain evidence="4 5">CGMCC 1.10978</strain>
    </source>
</reference>
<gene>
    <name evidence="4" type="ORF">SAMN06296416_10445</name>
</gene>
<sequence>MEVEFHGAAGEVTGSMHLVIAAGRRILLDCGMIQGSREQERRNFDDFPFAPESLDALVLSHAHIDHIGRVPLLVKRGFRGPIFIHRAGADLMPVMLEDSASLAESDADRANRRRRAGEPVAVPLYAVEDVAPAMRLVQTLDYDRRQPILPGVELCLRDAGHILGSCIVELWADGRKLVFSGDLGPPGTPILRDAARVSEADLVLMESTYGDRNHRDREGTVHELGDIFEQAWRDRGNVLIPAFAVGRSQELLYWFTRYWDQWQLDRWRIFLDSPMAAKVVQVYGRHHDLFDDEARKVWEQKPDPFHLPNLHITESTDESMAINRIENGAIVIAGSGMASGGRILHHLAHNLQRRSTHVVFVGYQAQGTLGRRLVDGARWVRIHGRDYRVNAQMHTVGGLSAHTDQRGLMDWYGGFRARPPLVLVHGEDKAREALAGEIGERDGIEVQLSRPGMRLTV</sequence>
<dbReference type="Pfam" id="PF00753">
    <property type="entry name" value="Lactamase_B"/>
    <property type="match status" value="1"/>
</dbReference>
<dbReference type="Gene3D" id="3.40.50.10890">
    <property type="match status" value="1"/>
</dbReference>
<dbReference type="InterPro" id="IPR022712">
    <property type="entry name" value="Beta_Casp"/>
</dbReference>
<dbReference type="EMBL" id="OCND01000004">
    <property type="protein sequence ID" value="SOD54441.1"/>
    <property type="molecule type" value="Genomic_DNA"/>
</dbReference>
<organism evidence="4 5">
    <name type="scientific">Pseudoxanthomonas wuyuanensis</name>
    <dbReference type="NCBI Taxonomy" id="1073196"/>
    <lineage>
        <taxon>Bacteria</taxon>
        <taxon>Pseudomonadati</taxon>
        <taxon>Pseudomonadota</taxon>
        <taxon>Gammaproteobacteria</taxon>
        <taxon>Lysobacterales</taxon>
        <taxon>Lysobacteraceae</taxon>
        <taxon>Pseudoxanthomonas</taxon>
    </lineage>
</organism>